<dbReference type="GO" id="GO:0005737">
    <property type="term" value="C:cytoplasm"/>
    <property type="evidence" value="ECO:0007669"/>
    <property type="project" value="TreeGrafter"/>
</dbReference>
<dbReference type="Gene3D" id="3.30.40.10">
    <property type="entry name" value="Zinc/RING finger domain, C3HC4 (zinc finger)"/>
    <property type="match status" value="1"/>
</dbReference>
<dbReference type="GO" id="GO:0061630">
    <property type="term" value="F:ubiquitin protein ligase activity"/>
    <property type="evidence" value="ECO:0007669"/>
    <property type="project" value="UniProtKB-UniRule"/>
</dbReference>
<evidence type="ECO:0000256" key="9">
    <source>
        <dbReference type="ARBA" id="ARBA00022763"/>
    </source>
</evidence>
<evidence type="ECO:0000256" key="14">
    <source>
        <dbReference type="RuleBase" id="RU367101"/>
    </source>
</evidence>
<keyword evidence="9 14" id="KW-0227">DNA damage</keyword>
<dbReference type="CDD" id="cd16656">
    <property type="entry name" value="RING-Ubox_PRP19"/>
    <property type="match status" value="1"/>
</dbReference>
<comment type="caution">
    <text evidence="17">The sequence shown here is derived from an EMBL/GenBank/DDBJ whole genome shotgun (WGS) entry which is preliminary data.</text>
</comment>
<dbReference type="AlphaFoldDB" id="A0A9P6B8R5"/>
<comment type="function">
    <text evidence="14">Ubiquitin-protein ligase which is mainly involved pre-mRNA splicing and DNA repair. Required for pre-mRNA splicing as component of the spliceosome.</text>
</comment>
<dbReference type="PANTHER" id="PTHR43995">
    <property type="entry name" value="PRE-MRNA-PROCESSING FACTOR 19"/>
    <property type="match status" value="1"/>
</dbReference>
<dbReference type="InterPro" id="IPR024977">
    <property type="entry name" value="Apc4-like_WD40_dom"/>
</dbReference>
<evidence type="ECO:0000256" key="10">
    <source>
        <dbReference type="ARBA" id="ARBA00022786"/>
    </source>
</evidence>
<dbReference type="EC" id="2.3.2.27" evidence="14"/>
<dbReference type="GO" id="GO:0006281">
    <property type="term" value="P:DNA repair"/>
    <property type="evidence" value="ECO:0007669"/>
    <property type="project" value="UniProtKB-KW"/>
</dbReference>
<dbReference type="FunFam" id="3.30.40.10:FF:000027">
    <property type="entry name" value="Pre-mRNA-processing factor 19, putative"/>
    <property type="match status" value="1"/>
</dbReference>
<dbReference type="InterPro" id="IPR015943">
    <property type="entry name" value="WD40/YVTN_repeat-like_dom_sf"/>
</dbReference>
<evidence type="ECO:0000256" key="15">
    <source>
        <dbReference type="SAM" id="MobiDB-lite"/>
    </source>
</evidence>
<keyword evidence="12 14" id="KW-0234">DNA repair</keyword>
<keyword evidence="8" id="KW-0677">Repeat</keyword>
<dbReference type="SMART" id="SM00320">
    <property type="entry name" value="WD40"/>
    <property type="match status" value="5"/>
</dbReference>
<evidence type="ECO:0000313" key="17">
    <source>
        <dbReference type="EMBL" id="KAF9519599.1"/>
    </source>
</evidence>
<evidence type="ECO:0000256" key="7">
    <source>
        <dbReference type="ARBA" id="ARBA00022728"/>
    </source>
</evidence>
<sequence>MLFCALSGEVPQTPTVSSKSGHIYERRLIEKYISENGTDPITGERLTEEDLIPIKTSSQAAPPRPATLTSIPVILHTLQNEWDALVLEQYTLKQQLNAVRQELSHSLYQCDAATRVAARLLKERDTAREALASVQATLGAPPSDTPPDVEMPAGGPEQSGPLPVDVDALIADTQQTCAALRHQEEKAKPPASYATANQIRNFTSKHTIPSLHSTSPVGIAALAVSSVYPTQFITGGNDNVVQVYDQETSKVLATLKGHTKKVNHNLKPRLVISGSVDKTVRIWSHDSSSGDFAPAHTVKIHKGEISGVAVHPTSTLLAVSSLDKSYSIHNLSTLQSIFHSSPAAAAYTSLSIHPDGALLALGTSQSTIHIYDVRAAALANGFHLAFPDTPSTVSVWDLRKTKKVTSFPLSGSDGAYKINKVRYDASSQFLGVSGPDLRIFAHKTWEELIKLEGGGEIVDFAFGREAHNIWAAVGREVKIWAEKDQ</sequence>
<dbReference type="PROSITE" id="PS51698">
    <property type="entry name" value="U_BOX"/>
    <property type="match status" value="1"/>
</dbReference>
<feature type="region of interest" description="Disordered" evidence="15">
    <location>
        <begin position="134"/>
        <end position="158"/>
    </location>
</feature>
<dbReference type="Pfam" id="PF04564">
    <property type="entry name" value="U-box"/>
    <property type="match status" value="1"/>
</dbReference>
<dbReference type="GO" id="GO:0000398">
    <property type="term" value="P:mRNA splicing, via spliceosome"/>
    <property type="evidence" value="ECO:0007669"/>
    <property type="project" value="InterPro"/>
</dbReference>
<evidence type="ECO:0000256" key="6">
    <source>
        <dbReference type="ARBA" id="ARBA00022679"/>
    </source>
</evidence>
<dbReference type="InterPro" id="IPR036322">
    <property type="entry name" value="WD40_repeat_dom_sf"/>
</dbReference>
<evidence type="ECO:0000313" key="18">
    <source>
        <dbReference type="Proteomes" id="UP000886523"/>
    </source>
</evidence>
<dbReference type="Pfam" id="PF00400">
    <property type="entry name" value="WD40"/>
    <property type="match status" value="1"/>
</dbReference>
<gene>
    <name evidence="17" type="ORF">BS47DRAFT_1370636</name>
</gene>
<dbReference type="Pfam" id="PF08606">
    <property type="entry name" value="Prp19"/>
    <property type="match status" value="1"/>
</dbReference>
<keyword evidence="7 14" id="KW-0747">Spliceosome</keyword>
<evidence type="ECO:0000256" key="4">
    <source>
        <dbReference type="ARBA" id="ARBA00022574"/>
    </source>
</evidence>
<protein>
    <recommendedName>
        <fullName evidence="14">Pre-mRNA-processing factor 19</fullName>
        <ecNumber evidence="14">2.3.2.27</ecNumber>
    </recommendedName>
</protein>
<comment type="pathway">
    <text evidence="2 14">Protein modification; protein ubiquitination.</text>
</comment>
<evidence type="ECO:0000256" key="2">
    <source>
        <dbReference type="ARBA" id="ARBA00004906"/>
    </source>
</evidence>
<name>A0A9P6B8R5_9AGAM</name>
<dbReference type="GO" id="GO:0000974">
    <property type="term" value="C:Prp19 complex"/>
    <property type="evidence" value="ECO:0007669"/>
    <property type="project" value="UniProtKB-UniRule"/>
</dbReference>
<feature type="domain" description="U-box" evidence="16">
    <location>
        <begin position="1"/>
        <end position="72"/>
    </location>
</feature>
<keyword evidence="18" id="KW-1185">Reference proteome</keyword>
<dbReference type="SMART" id="SM00504">
    <property type="entry name" value="Ubox"/>
    <property type="match status" value="1"/>
</dbReference>
<keyword evidence="6 14" id="KW-0808">Transferase</keyword>
<dbReference type="Gene3D" id="2.130.10.10">
    <property type="entry name" value="YVTN repeat-like/Quinoprotein amine dehydrogenase"/>
    <property type="match status" value="1"/>
</dbReference>
<dbReference type="GO" id="GO:0071006">
    <property type="term" value="C:U2-type catalytic step 1 spliceosome"/>
    <property type="evidence" value="ECO:0007669"/>
    <property type="project" value="TreeGrafter"/>
</dbReference>
<dbReference type="InterPro" id="IPR013083">
    <property type="entry name" value="Znf_RING/FYVE/PHD"/>
</dbReference>
<evidence type="ECO:0000256" key="12">
    <source>
        <dbReference type="ARBA" id="ARBA00023204"/>
    </source>
</evidence>
<keyword evidence="11 14" id="KW-0508">mRNA splicing</keyword>
<dbReference type="SUPFAM" id="SSF50978">
    <property type="entry name" value="WD40 repeat-like"/>
    <property type="match status" value="1"/>
</dbReference>
<evidence type="ECO:0000256" key="8">
    <source>
        <dbReference type="ARBA" id="ARBA00022737"/>
    </source>
</evidence>
<keyword evidence="13 14" id="KW-0539">Nucleus</keyword>
<dbReference type="GO" id="GO:0070534">
    <property type="term" value="P:protein K63-linked ubiquitination"/>
    <property type="evidence" value="ECO:0007669"/>
    <property type="project" value="UniProtKB-UniRule"/>
</dbReference>
<dbReference type="InterPro" id="IPR013915">
    <property type="entry name" value="Prp19_cc"/>
</dbReference>
<keyword evidence="10 14" id="KW-0833">Ubl conjugation pathway</keyword>
<dbReference type="PANTHER" id="PTHR43995:SF1">
    <property type="entry name" value="PRE-MRNA-PROCESSING FACTOR 19"/>
    <property type="match status" value="1"/>
</dbReference>
<evidence type="ECO:0000256" key="1">
    <source>
        <dbReference type="ARBA" id="ARBA00004123"/>
    </source>
</evidence>
<comment type="subcellular location">
    <subcellularLocation>
        <location evidence="1 14">Nucleus</location>
    </subcellularLocation>
</comment>
<dbReference type="InterPro" id="IPR038959">
    <property type="entry name" value="Prp19"/>
</dbReference>
<dbReference type="OrthoDB" id="687049at2759"/>
<accession>A0A9P6B8R5</accession>
<evidence type="ECO:0000256" key="11">
    <source>
        <dbReference type="ARBA" id="ARBA00023187"/>
    </source>
</evidence>
<evidence type="ECO:0000256" key="13">
    <source>
        <dbReference type="ARBA" id="ARBA00023242"/>
    </source>
</evidence>
<dbReference type="InterPro" id="IPR003613">
    <property type="entry name" value="Ubox_domain"/>
</dbReference>
<dbReference type="InterPro" id="IPR055340">
    <property type="entry name" value="RING-Ubox_PRP19"/>
</dbReference>
<dbReference type="Pfam" id="PF12894">
    <property type="entry name" value="ANAPC4_WD40"/>
    <property type="match status" value="1"/>
</dbReference>
<dbReference type="Proteomes" id="UP000886523">
    <property type="component" value="Unassembled WGS sequence"/>
</dbReference>
<evidence type="ECO:0000259" key="16">
    <source>
        <dbReference type="PROSITE" id="PS51698"/>
    </source>
</evidence>
<evidence type="ECO:0000256" key="3">
    <source>
        <dbReference type="ARBA" id="ARBA00006388"/>
    </source>
</evidence>
<keyword evidence="5 14" id="KW-0507">mRNA processing</keyword>
<dbReference type="SUPFAM" id="SSF57850">
    <property type="entry name" value="RING/U-box"/>
    <property type="match status" value="1"/>
</dbReference>
<dbReference type="EMBL" id="MU128916">
    <property type="protein sequence ID" value="KAF9519599.1"/>
    <property type="molecule type" value="Genomic_DNA"/>
</dbReference>
<comment type="subunit">
    <text evidence="14">Homotetramer.</text>
</comment>
<organism evidence="17 18">
    <name type="scientific">Hydnum rufescens UP504</name>
    <dbReference type="NCBI Taxonomy" id="1448309"/>
    <lineage>
        <taxon>Eukaryota</taxon>
        <taxon>Fungi</taxon>
        <taxon>Dikarya</taxon>
        <taxon>Basidiomycota</taxon>
        <taxon>Agaricomycotina</taxon>
        <taxon>Agaricomycetes</taxon>
        <taxon>Cantharellales</taxon>
        <taxon>Hydnaceae</taxon>
        <taxon>Hydnum</taxon>
    </lineage>
</organism>
<dbReference type="InterPro" id="IPR001680">
    <property type="entry name" value="WD40_rpt"/>
</dbReference>
<comment type="similarity">
    <text evidence="3 14">Belongs to the WD repeat PRP19 family.</text>
</comment>
<evidence type="ECO:0000256" key="5">
    <source>
        <dbReference type="ARBA" id="ARBA00022664"/>
    </source>
</evidence>
<proteinExistence type="inferred from homology"/>
<keyword evidence="4" id="KW-0853">WD repeat</keyword>
<reference evidence="17" key="1">
    <citation type="journal article" date="2020" name="Nat. Commun.">
        <title>Large-scale genome sequencing of mycorrhizal fungi provides insights into the early evolution of symbiotic traits.</title>
        <authorList>
            <person name="Miyauchi S."/>
            <person name="Kiss E."/>
            <person name="Kuo A."/>
            <person name="Drula E."/>
            <person name="Kohler A."/>
            <person name="Sanchez-Garcia M."/>
            <person name="Morin E."/>
            <person name="Andreopoulos B."/>
            <person name="Barry K.W."/>
            <person name="Bonito G."/>
            <person name="Buee M."/>
            <person name="Carver A."/>
            <person name="Chen C."/>
            <person name="Cichocki N."/>
            <person name="Clum A."/>
            <person name="Culley D."/>
            <person name="Crous P.W."/>
            <person name="Fauchery L."/>
            <person name="Girlanda M."/>
            <person name="Hayes R.D."/>
            <person name="Keri Z."/>
            <person name="LaButti K."/>
            <person name="Lipzen A."/>
            <person name="Lombard V."/>
            <person name="Magnuson J."/>
            <person name="Maillard F."/>
            <person name="Murat C."/>
            <person name="Nolan M."/>
            <person name="Ohm R.A."/>
            <person name="Pangilinan J."/>
            <person name="Pereira M.F."/>
            <person name="Perotto S."/>
            <person name="Peter M."/>
            <person name="Pfister S."/>
            <person name="Riley R."/>
            <person name="Sitrit Y."/>
            <person name="Stielow J.B."/>
            <person name="Szollosi G."/>
            <person name="Zifcakova L."/>
            <person name="Stursova M."/>
            <person name="Spatafora J.W."/>
            <person name="Tedersoo L."/>
            <person name="Vaario L.M."/>
            <person name="Yamada A."/>
            <person name="Yan M."/>
            <person name="Wang P."/>
            <person name="Xu J."/>
            <person name="Bruns T."/>
            <person name="Baldrian P."/>
            <person name="Vilgalys R."/>
            <person name="Dunand C."/>
            <person name="Henrissat B."/>
            <person name="Grigoriev I.V."/>
            <person name="Hibbett D."/>
            <person name="Nagy L.G."/>
            <person name="Martin F.M."/>
        </authorList>
    </citation>
    <scope>NUCLEOTIDE SEQUENCE</scope>
    <source>
        <strain evidence="17">UP504</strain>
    </source>
</reference>
<comment type="catalytic activity">
    <reaction evidence="14">
        <text>S-ubiquitinyl-[E2 ubiquitin-conjugating enzyme]-L-cysteine + [acceptor protein]-L-lysine = [E2 ubiquitin-conjugating enzyme]-L-cysteine + N(6)-ubiquitinyl-[acceptor protein]-L-lysine.</text>
        <dbReference type="EC" id="2.3.2.27"/>
    </reaction>
</comment>